<gene>
    <name evidence="2" type="ORF">ABS311_20365</name>
</gene>
<accession>A0ABV1RMR6</accession>
<keyword evidence="3" id="KW-1185">Reference proteome</keyword>
<comment type="caution">
    <text evidence="2">The sequence shown here is derived from an EMBL/GenBank/DDBJ whole genome shotgun (WGS) entry which is preliminary data.</text>
</comment>
<dbReference type="EMBL" id="JBELOE010000287">
    <property type="protein sequence ID" value="MER2494233.1"/>
    <property type="molecule type" value="Genomic_DNA"/>
</dbReference>
<dbReference type="Proteomes" id="UP001467690">
    <property type="component" value="Unassembled WGS sequence"/>
</dbReference>
<evidence type="ECO:0000256" key="1">
    <source>
        <dbReference type="SAM" id="SignalP"/>
    </source>
</evidence>
<sequence length="371" mass="41109">MTRLGFLFILILSANLQASTITPVVEADSLTLEHSLCEYGRGLTVIETLKENLDKQIVNYLTTDAKAQLSQRIESGSRSIIAAINLEKSAAAIVSGQIKQEYQDPYLQGSETCLDASVKLTANLPQGNTNHIWQSRPSLNFVYAKGSMEGTNEAAMQQAQQVAIADALQQSLNLLTSSAPQTLAFLNAQQMQKFKQAAHQKLTADYKSLLNSWRVLNQYTKANVSYSHLLISIDTKTFESKLFDLIKLITDTQISIKSDNLQLSQQLKQLFTKRKLKVSPNNNAQLQLNASAKMIKVNNGYQASIEITAKDTQGRTVMSWQNDPGLLTVSNNRQQTLNQLLLAHLSVPDNSEYITTHIESAVFDIALGQFN</sequence>
<organism evidence="2 3">
    <name type="scientific">Catenovulum sediminis</name>
    <dbReference type="NCBI Taxonomy" id="1740262"/>
    <lineage>
        <taxon>Bacteria</taxon>
        <taxon>Pseudomonadati</taxon>
        <taxon>Pseudomonadota</taxon>
        <taxon>Gammaproteobacteria</taxon>
        <taxon>Alteromonadales</taxon>
        <taxon>Alteromonadaceae</taxon>
        <taxon>Catenovulum</taxon>
    </lineage>
</organism>
<protein>
    <submittedName>
        <fullName evidence="2">Uncharacterized protein</fullName>
    </submittedName>
</protein>
<keyword evidence="1" id="KW-0732">Signal</keyword>
<dbReference type="RefSeq" id="WP_350403231.1">
    <property type="nucleotide sequence ID" value="NZ_JBELOE010000287.1"/>
</dbReference>
<evidence type="ECO:0000313" key="3">
    <source>
        <dbReference type="Proteomes" id="UP001467690"/>
    </source>
</evidence>
<reference evidence="2 3" key="1">
    <citation type="submission" date="2024-06" db="EMBL/GenBank/DDBJ databases">
        <authorList>
            <person name="Chen R.Y."/>
        </authorList>
    </citation>
    <scope>NUCLEOTIDE SEQUENCE [LARGE SCALE GENOMIC DNA]</scope>
    <source>
        <strain evidence="2 3">D2</strain>
    </source>
</reference>
<feature type="signal peptide" evidence="1">
    <location>
        <begin position="1"/>
        <end position="18"/>
    </location>
</feature>
<feature type="chain" id="PRO_5045453631" evidence="1">
    <location>
        <begin position="19"/>
        <end position="371"/>
    </location>
</feature>
<evidence type="ECO:0000313" key="2">
    <source>
        <dbReference type="EMBL" id="MER2494233.1"/>
    </source>
</evidence>
<proteinExistence type="predicted"/>
<name>A0ABV1RMR6_9ALTE</name>